<evidence type="ECO:0000313" key="4">
    <source>
        <dbReference type="Proteomes" id="UP000436016"/>
    </source>
</evidence>
<dbReference type="CDD" id="cd05233">
    <property type="entry name" value="SDR_c"/>
    <property type="match status" value="1"/>
</dbReference>
<dbReference type="PANTHER" id="PTHR42879">
    <property type="entry name" value="3-OXOACYL-(ACYL-CARRIER-PROTEIN) REDUCTASE"/>
    <property type="match status" value="1"/>
</dbReference>
<dbReference type="PANTHER" id="PTHR42879:SF2">
    <property type="entry name" value="3-OXOACYL-[ACYL-CARRIER-PROTEIN] REDUCTASE FABG"/>
    <property type="match status" value="1"/>
</dbReference>
<evidence type="ECO:0000256" key="1">
    <source>
        <dbReference type="ARBA" id="ARBA00006484"/>
    </source>
</evidence>
<comment type="caution">
    <text evidence="3">The sequence shown here is derived from an EMBL/GenBank/DDBJ whole genome shotgun (WGS) entry which is preliminary data.</text>
</comment>
<comment type="similarity">
    <text evidence="1 2">Belongs to the short-chain dehydrogenases/reductases (SDR) family.</text>
</comment>
<reference evidence="3 4" key="1">
    <citation type="submission" date="2019-12" db="EMBL/GenBank/DDBJ databases">
        <title>Strain KN286 was isolated from seawater, which was collected from Caroline Seamount in the tropical western Pacific.</title>
        <authorList>
            <person name="Wang Q."/>
        </authorList>
    </citation>
    <scope>NUCLEOTIDE SEQUENCE [LARGE SCALE GENOMIC DNA]</scope>
    <source>
        <strain evidence="3 4">KN286</strain>
    </source>
</reference>
<organism evidence="3 4">
    <name type="scientific">Oceanomicrobium pacificus</name>
    <dbReference type="NCBI Taxonomy" id="2692916"/>
    <lineage>
        <taxon>Bacteria</taxon>
        <taxon>Pseudomonadati</taxon>
        <taxon>Pseudomonadota</taxon>
        <taxon>Alphaproteobacteria</taxon>
        <taxon>Rhodobacterales</taxon>
        <taxon>Paracoccaceae</taxon>
        <taxon>Oceanomicrobium</taxon>
    </lineage>
</organism>
<dbReference type="Pfam" id="PF00106">
    <property type="entry name" value="adh_short"/>
    <property type="match status" value="1"/>
</dbReference>
<dbReference type="AlphaFoldDB" id="A0A6B0TLR3"/>
<evidence type="ECO:0000256" key="2">
    <source>
        <dbReference type="RuleBase" id="RU000363"/>
    </source>
</evidence>
<evidence type="ECO:0000313" key="3">
    <source>
        <dbReference type="EMBL" id="MXU64836.1"/>
    </source>
</evidence>
<keyword evidence="4" id="KW-1185">Reference proteome</keyword>
<dbReference type="Proteomes" id="UP000436016">
    <property type="component" value="Unassembled WGS sequence"/>
</dbReference>
<name>A0A6B0TLR3_9RHOB</name>
<dbReference type="InterPro" id="IPR036291">
    <property type="entry name" value="NAD(P)-bd_dom_sf"/>
</dbReference>
<protein>
    <submittedName>
        <fullName evidence="3">SDR family NAD(P)-dependent oxidoreductase</fullName>
    </submittedName>
</protein>
<dbReference type="PRINTS" id="PR00081">
    <property type="entry name" value="GDHRDH"/>
</dbReference>
<dbReference type="InterPro" id="IPR050259">
    <property type="entry name" value="SDR"/>
</dbReference>
<dbReference type="RefSeq" id="WP_160852578.1">
    <property type="nucleotide sequence ID" value="NZ_WUWG01000001.1"/>
</dbReference>
<dbReference type="EMBL" id="WUWG01000001">
    <property type="protein sequence ID" value="MXU64836.1"/>
    <property type="molecule type" value="Genomic_DNA"/>
</dbReference>
<gene>
    <name evidence="3" type="ORF">GSH16_05220</name>
</gene>
<accession>A0A6B0TLR3</accession>
<dbReference type="Gene3D" id="3.40.50.720">
    <property type="entry name" value="NAD(P)-binding Rossmann-like Domain"/>
    <property type="match status" value="1"/>
</dbReference>
<proteinExistence type="inferred from homology"/>
<dbReference type="InterPro" id="IPR002347">
    <property type="entry name" value="SDR_fam"/>
</dbReference>
<dbReference type="PRINTS" id="PR00080">
    <property type="entry name" value="SDRFAMILY"/>
</dbReference>
<dbReference type="FunFam" id="3.40.50.720:FF:000084">
    <property type="entry name" value="Short-chain dehydrogenase reductase"/>
    <property type="match status" value="1"/>
</dbReference>
<dbReference type="SUPFAM" id="SSF51735">
    <property type="entry name" value="NAD(P)-binding Rossmann-fold domains"/>
    <property type="match status" value="1"/>
</dbReference>
<sequence length="254" mass="26513">MTSLSGKAAIITGASRGIGAATAKILAAEGVKVLLAARTVRDIDAVAAEIRDAGGTAETLACDVSRYFGLQALVKRCKEQFGSVDILINNAGVIQPISMLGKSDPEDWGHAIDINLKGVYYGIRAVLPDMVAQGSGTIINISSGAAHAPLEGWSAYCSSKAGAAMLTRCADHEVDSSKIRVIGLSPGTVATEMQVAIKASGVNPVSQLDPSVHIPADWPARCIAWLCGDAGNEFTGQEVSLRDEDIRRRIGLID</sequence>